<dbReference type="SUPFAM" id="SSF53335">
    <property type="entry name" value="S-adenosyl-L-methionine-dependent methyltransferases"/>
    <property type="match status" value="1"/>
</dbReference>
<dbReference type="Pfam" id="PF00590">
    <property type="entry name" value="TP_methylase"/>
    <property type="match status" value="1"/>
</dbReference>
<evidence type="ECO:0000313" key="7">
    <source>
        <dbReference type="Proteomes" id="UP000199494"/>
    </source>
</evidence>
<dbReference type="InterPro" id="IPR006365">
    <property type="entry name" value="Cbl_synth_CobL"/>
</dbReference>
<dbReference type="Gene3D" id="3.30.950.10">
    <property type="entry name" value="Methyltransferase, Cobalt-precorrin-4 Transmethylase, Domain 2"/>
    <property type="match status" value="1"/>
</dbReference>
<keyword evidence="7" id="KW-1185">Reference proteome</keyword>
<evidence type="ECO:0000256" key="5">
    <source>
        <dbReference type="ARBA" id="ARBA00022691"/>
    </source>
</evidence>
<dbReference type="InterPro" id="IPR050714">
    <property type="entry name" value="Cobalamin_biosynth_MTase"/>
</dbReference>
<evidence type="ECO:0000256" key="4">
    <source>
        <dbReference type="ARBA" id="ARBA00022679"/>
    </source>
</evidence>
<accession>A0A1G6LUT6</accession>
<evidence type="ECO:0000256" key="1">
    <source>
        <dbReference type="ARBA" id="ARBA00004953"/>
    </source>
</evidence>
<name>A0A1G6LUT6_9PSEU</name>
<dbReference type="CDD" id="cd02440">
    <property type="entry name" value="AdoMet_MTases"/>
    <property type="match status" value="1"/>
</dbReference>
<gene>
    <name evidence="6" type="ORF">SAMN05421630_102227</name>
</gene>
<dbReference type="InterPro" id="IPR029063">
    <property type="entry name" value="SAM-dependent_MTases_sf"/>
</dbReference>
<dbReference type="InterPro" id="IPR014776">
    <property type="entry name" value="4pyrrole_Mease_sub2"/>
</dbReference>
<dbReference type="PANTHER" id="PTHR43182">
    <property type="entry name" value="COBALT-PRECORRIN-6B C(15)-METHYLTRANSFERASE (DECARBOXYLATING)"/>
    <property type="match status" value="1"/>
</dbReference>
<dbReference type="InterPro" id="IPR012818">
    <property type="entry name" value="CbiE"/>
</dbReference>
<dbReference type="STRING" id="530584.SAMN05421630_102227"/>
<dbReference type="InterPro" id="IPR014008">
    <property type="entry name" value="Cbl_synth_MTase_CbiT"/>
</dbReference>
<proteinExistence type="predicted"/>
<keyword evidence="3 6" id="KW-0489">Methyltransferase</keyword>
<dbReference type="SUPFAM" id="SSF53790">
    <property type="entry name" value="Tetrapyrrole methylase"/>
    <property type="match status" value="1"/>
</dbReference>
<evidence type="ECO:0000313" key="6">
    <source>
        <dbReference type="EMBL" id="SDC46969.1"/>
    </source>
</evidence>
<dbReference type="CDD" id="cd11644">
    <property type="entry name" value="Precorrin-6Y-MT"/>
    <property type="match status" value="1"/>
</dbReference>
<keyword evidence="4 6" id="KW-0808">Transferase</keyword>
<dbReference type="PANTHER" id="PTHR43182:SF1">
    <property type="entry name" value="COBALT-PRECORRIN-7 C(5)-METHYLTRANSFERASE"/>
    <property type="match status" value="1"/>
</dbReference>
<dbReference type="PIRSF" id="PIRSF036428">
    <property type="entry name" value="CobL"/>
    <property type="match status" value="1"/>
</dbReference>
<keyword evidence="5" id="KW-0949">S-adenosyl-L-methionine</keyword>
<dbReference type="AlphaFoldDB" id="A0A1G6LUT6"/>
<dbReference type="GO" id="GO:0008276">
    <property type="term" value="F:protein methyltransferase activity"/>
    <property type="evidence" value="ECO:0007669"/>
    <property type="project" value="InterPro"/>
</dbReference>
<reference evidence="6 7" key="1">
    <citation type="submission" date="2016-10" db="EMBL/GenBank/DDBJ databases">
        <authorList>
            <person name="de Groot N.N."/>
        </authorList>
    </citation>
    <scope>NUCLEOTIDE SEQUENCE [LARGE SCALE GENOMIC DNA]</scope>
    <source>
        <strain evidence="6 7">CGMCC 4.5506</strain>
    </source>
</reference>
<dbReference type="NCBIfam" id="TIGR02469">
    <property type="entry name" value="CbiT"/>
    <property type="match status" value="1"/>
</dbReference>
<dbReference type="InterPro" id="IPR014777">
    <property type="entry name" value="4pyrrole_Mease_sub1"/>
</dbReference>
<dbReference type="InterPro" id="IPR000878">
    <property type="entry name" value="4pyrrol_Mease"/>
</dbReference>
<organism evidence="6 7">
    <name type="scientific">Prauserella marina</name>
    <dbReference type="NCBI Taxonomy" id="530584"/>
    <lineage>
        <taxon>Bacteria</taxon>
        <taxon>Bacillati</taxon>
        <taxon>Actinomycetota</taxon>
        <taxon>Actinomycetes</taxon>
        <taxon>Pseudonocardiales</taxon>
        <taxon>Pseudonocardiaceae</taxon>
        <taxon>Prauserella</taxon>
    </lineage>
</organism>
<sequence>MTIVVVGVGADGPDGLSPSATAEIAACDVLIGARRQLDLLPEGDFRKVLWPSPLLPALDSVLAEHEGRRIVVLASGDPLHHGIGTTLVNRLGADRVRIVPALSSSTLARARLGWSAEETAVVSAVARSPYRVLAAVGDGRKVLVLSGDASTPATIAGLLTEAGFGASTLTVLEELGGPSERQVSGTAAGWNEPEGAALNVVAIDCAGDHPLRLLAGLPDNAFEHDGQLTKRDVRASALARLSPSPGELLWDVGAGAGSVAIEWARAHPANRAIAVEADETRAARIQRNARRLGVPDVRAVTGRAPEALTGLGTPDAVFVGGGVGTPGLLARCHAALPRAGRLVANAVTLEAEQALLAAYAEFGGELIRLSVEHAAPLGGLTGWKPARTITQWSIST</sequence>
<dbReference type="Gene3D" id="3.40.50.150">
    <property type="entry name" value="Vaccinia Virus protein VP39"/>
    <property type="match status" value="1"/>
</dbReference>
<dbReference type="UniPathway" id="UPA00148"/>
<dbReference type="EMBL" id="FMZE01000002">
    <property type="protein sequence ID" value="SDC46969.1"/>
    <property type="molecule type" value="Genomic_DNA"/>
</dbReference>
<dbReference type="RefSeq" id="WP_245865854.1">
    <property type="nucleotide sequence ID" value="NZ_CP016353.1"/>
</dbReference>
<dbReference type="InterPro" id="IPR035996">
    <property type="entry name" value="4pyrrol_Methylase_sf"/>
</dbReference>
<dbReference type="GO" id="GO:0009236">
    <property type="term" value="P:cobalamin biosynthetic process"/>
    <property type="evidence" value="ECO:0007669"/>
    <property type="project" value="UniProtKB-UniPathway"/>
</dbReference>
<keyword evidence="2" id="KW-0169">Cobalamin biosynthesis</keyword>
<comment type="pathway">
    <text evidence="1">Cofactor biosynthesis; adenosylcobalamin biosynthesis.</text>
</comment>
<protein>
    <submittedName>
        <fullName evidence="6">Precorrin-6Y C5,15-methyltransferase (Decarboxylating)</fullName>
    </submittedName>
</protein>
<dbReference type="Gene3D" id="3.40.1010.10">
    <property type="entry name" value="Cobalt-precorrin-4 Transmethylase, Domain 1"/>
    <property type="match status" value="1"/>
</dbReference>
<evidence type="ECO:0000256" key="2">
    <source>
        <dbReference type="ARBA" id="ARBA00022573"/>
    </source>
</evidence>
<dbReference type="Proteomes" id="UP000199494">
    <property type="component" value="Unassembled WGS sequence"/>
</dbReference>
<dbReference type="NCBIfam" id="TIGR02467">
    <property type="entry name" value="CbiE"/>
    <property type="match status" value="1"/>
</dbReference>
<evidence type="ECO:0000256" key="3">
    <source>
        <dbReference type="ARBA" id="ARBA00022603"/>
    </source>
</evidence>
<dbReference type="GO" id="GO:0032259">
    <property type="term" value="P:methylation"/>
    <property type="evidence" value="ECO:0007669"/>
    <property type="project" value="UniProtKB-KW"/>
</dbReference>